<dbReference type="InterPro" id="IPR000477">
    <property type="entry name" value="RT_dom"/>
</dbReference>
<dbReference type="InterPro" id="IPR041577">
    <property type="entry name" value="RT_RNaseH_2"/>
</dbReference>
<feature type="domain" description="Reverse transcriptase" evidence="4">
    <location>
        <begin position="156"/>
        <end position="308"/>
    </location>
</feature>
<dbReference type="InterPro" id="IPR050951">
    <property type="entry name" value="Retrovirus_Pol_polyprotein"/>
</dbReference>
<dbReference type="GO" id="GO:0003824">
    <property type="term" value="F:catalytic activity"/>
    <property type="evidence" value="ECO:0007669"/>
    <property type="project" value="UniProtKB-KW"/>
</dbReference>
<dbReference type="VEuPathDB" id="FungiDB:F503_05884"/>
<dbReference type="HOGENOM" id="CLU_408309_0_0_1"/>
<dbReference type="SUPFAM" id="SSF56672">
    <property type="entry name" value="DNA/RNA polymerases"/>
    <property type="match status" value="1"/>
</dbReference>
<dbReference type="Pfam" id="PF00078">
    <property type="entry name" value="RVT_1"/>
    <property type="match status" value="1"/>
</dbReference>
<dbReference type="CDD" id="cd09274">
    <property type="entry name" value="RNase_HI_RT_Ty3"/>
    <property type="match status" value="1"/>
</dbReference>
<evidence type="ECO:0000259" key="4">
    <source>
        <dbReference type="Pfam" id="PF00078"/>
    </source>
</evidence>
<evidence type="ECO:0000256" key="2">
    <source>
        <dbReference type="ARBA" id="ARBA00023128"/>
    </source>
</evidence>
<sequence>MSLSSNAQIAPVSHDIDDAACMAAHLSPDIQAGRPTFDTSVNSVTHPSGVTVYDDPAHPQRTKQLLDLISEYADVFTDTGFVNQPQDEWARVALKPDWQTMIPRHSRVYPLNPKNAAVVESTMDKLVQSGKATKTSKPTPLAFPVFVVWRTVGDKTKGRMVVDIRDLNKMTLPDSYPMTSQDEIMAMIAKRRAKYISIFDAISFYYQWRVHPGSRWAFTVNTPRGQFSFNCLVMGYKGSNAHVQRQMDTFLQTQEGAKGYCDDVVQADPDFHTHYKETRQLLSIFRHRNVSIGPAKSFVGFPTMEVLGRYVDGFTMTTTKEKIAAIKGMTFPTTLKELESFIGLVTWLRSNVPAFAIRMMPLQDRKTELLKTAPTDGHKDKQQRQRWTASIKITPTPEQQRAFDDVRDAIVANRPLHHYDETRKLFAEVDVSKNGIGAHAYHIHPDHLPLTGATCPLYAIQSVTFLSRTLSTAEANYWPTEMEMLGLVWILKKLRMWIESNRVPPVVIVTDHSAIIGLLKQPNISNTTAASAQNLRLVKAMEFVSGFELDVVHKPGKTHYIPDALSRVPSTNNLTPADAEGGLDAIFWAAHWAAAQQADDTGVDTAFVTSATFLSPTFRQRIIQGYDEDPFFSKTKAMLTANDNMGINAATLPFRMVGQLMYKNVGSDARLCT</sequence>
<comment type="subcellular location">
    <subcellularLocation>
        <location evidence="1">Mitochondrion</location>
    </subcellularLocation>
</comment>
<evidence type="ECO:0000313" key="6">
    <source>
        <dbReference type="EMBL" id="EPE10789.1"/>
    </source>
</evidence>
<dbReference type="eggNOG" id="KOG0017">
    <property type="taxonomic scope" value="Eukaryota"/>
</dbReference>
<protein>
    <submittedName>
        <fullName evidence="6">Retrotransposable element</fullName>
    </submittedName>
</protein>
<dbReference type="CDD" id="cd01647">
    <property type="entry name" value="RT_LTR"/>
    <property type="match status" value="1"/>
</dbReference>
<dbReference type="GO" id="GO:0005739">
    <property type="term" value="C:mitochondrion"/>
    <property type="evidence" value="ECO:0007669"/>
    <property type="project" value="UniProtKB-SubCell"/>
</dbReference>
<gene>
    <name evidence="6" type="ORF">F503_05884</name>
</gene>
<evidence type="ECO:0000256" key="1">
    <source>
        <dbReference type="ARBA" id="ARBA00004173"/>
    </source>
</evidence>
<dbReference type="EMBL" id="KE148146">
    <property type="protein sequence ID" value="EPE10789.1"/>
    <property type="molecule type" value="Genomic_DNA"/>
</dbReference>
<dbReference type="InterPro" id="IPR043128">
    <property type="entry name" value="Rev_trsase/Diguanyl_cyclase"/>
</dbReference>
<accession>S3CBB0</accession>
<keyword evidence="3" id="KW-0511">Multifunctional enzyme</keyword>
<dbReference type="OMA" id="HSITINT"/>
<dbReference type="Proteomes" id="UP000016923">
    <property type="component" value="Unassembled WGS sequence"/>
</dbReference>
<organism evidence="6 7">
    <name type="scientific">Ophiostoma piceae (strain UAMH 11346)</name>
    <name type="common">Sap stain fungus</name>
    <dbReference type="NCBI Taxonomy" id="1262450"/>
    <lineage>
        <taxon>Eukaryota</taxon>
        <taxon>Fungi</taxon>
        <taxon>Dikarya</taxon>
        <taxon>Ascomycota</taxon>
        <taxon>Pezizomycotina</taxon>
        <taxon>Sordariomycetes</taxon>
        <taxon>Sordariomycetidae</taxon>
        <taxon>Ophiostomatales</taxon>
        <taxon>Ophiostomataceae</taxon>
        <taxon>Ophiostoma</taxon>
    </lineage>
</organism>
<dbReference type="PANTHER" id="PTHR37984:SF5">
    <property type="entry name" value="PROTEIN NYNRIN-LIKE"/>
    <property type="match status" value="1"/>
</dbReference>
<dbReference type="PANTHER" id="PTHR37984">
    <property type="entry name" value="PROTEIN CBG26694"/>
    <property type="match status" value="1"/>
</dbReference>
<name>S3CBB0_OPHP1</name>
<dbReference type="OrthoDB" id="4774297at2759"/>
<dbReference type="AlphaFoldDB" id="S3CBB0"/>
<keyword evidence="2" id="KW-0496">Mitochondrion</keyword>
<reference evidence="6 7" key="1">
    <citation type="journal article" date="2013" name="BMC Genomics">
        <title>The genome and transcriptome of the pine saprophyte Ophiostoma piceae, and a comparison with the bark beetle-associated pine pathogen Grosmannia clavigera.</title>
        <authorList>
            <person name="Haridas S."/>
            <person name="Wang Y."/>
            <person name="Lim L."/>
            <person name="Massoumi Alamouti S."/>
            <person name="Jackman S."/>
            <person name="Docking R."/>
            <person name="Robertson G."/>
            <person name="Birol I."/>
            <person name="Bohlmann J."/>
            <person name="Breuil C."/>
        </authorList>
    </citation>
    <scope>NUCLEOTIDE SEQUENCE [LARGE SCALE GENOMIC DNA]</scope>
    <source>
        <strain evidence="6 7">UAMH 11346</strain>
    </source>
</reference>
<evidence type="ECO:0000256" key="3">
    <source>
        <dbReference type="ARBA" id="ARBA00023268"/>
    </source>
</evidence>
<dbReference type="Gene3D" id="3.10.10.10">
    <property type="entry name" value="HIV Type 1 Reverse Transcriptase, subunit A, domain 1"/>
    <property type="match status" value="1"/>
</dbReference>
<dbReference type="STRING" id="1262450.S3CBB0"/>
<proteinExistence type="predicted"/>
<feature type="domain" description="Reverse transcriptase/retrotransposon-derived protein RNase H-like" evidence="5">
    <location>
        <begin position="396"/>
        <end position="502"/>
    </location>
</feature>
<keyword evidence="7" id="KW-1185">Reference proteome</keyword>
<dbReference type="InterPro" id="IPR043502">
    <property type="entry name" value="DNA/RNA_pol_sf"/>
</dbReference>
<evidence type="ECO:0000313" key="7">
    <source>
        <dbReference type="Proteomes" id="UP000016923"/>
    </source>
</evidence>
<evidence type="ECO:0000259" key="5">
    <source>
        <dbReference type="Pfam" id="PF17919"/>
    </source>
</evidence>
<dbReference type="Pfam" id="PF17919">
    <property type="entry name" value="RT_RNaseH_2"/>
    <property type="match status" value="1"/>
</dbReference>
<dbReference type="Gene3D" id="3.30.70.270">
    <property type="match status" value="2"/>
</dbReference>